<dbReference type="GO" id="GO:0032259">
    <property type="term" value="P:methylation"/>
    <property type="evidence" value="ECO:0007669"/>
    <property type="project" value="UniProtKB-KW"/>
</dbReference>
<keyword evidence="10" id="KW-0489">Methyltransferase</keyword>
<dbReference type="GO" id="GO:0008168">
    <property type="term" value="F:methyltransferase activity"/>
    <property type="evidence" value="ECO:0007669"/>
    <property type="project" value="UniProtKB-KW"/>
</dbReference>
<protein>
    <recommendedName>
        <fullName evidence="5">Arsenite methyltransferase</fullName>
        <ecNumber evidence="4">2.1.1.137</ecNumber>
    </recommendedName>
</protein>
<evidence type="ECO:0000256" key="8">
    <source>
        <dbReference type="ARBA" id="ARBA00048428"/>
    </source>
</evidence>
<evidence type="ECO:0000256" key="5">
    <source>
        <dbReference type="ARBA" id="ARBA00034545"/>
    </source>
</evidence>
<proteinExistence type="inferred from homology"/>
<evidence type="ECO:0000256" key="6">
    <source>
        <dbReference type="ARBA" id="ARBA00047941"/>
    </source>
</evidence>
<evidence type="ECO:0000256" key="2">
    <source>
        <dbReference type="ARBA" id="ARBA00022691"/>
    </source>
</evidence>
<reference evidence="10 11" key="1">
    <citation type="submission" date="2024-02" db="EMBL/GenBank/DDBJ databases">
        <title>Haloferula sargassicola NBRC 104335.</title>
        <authorList>
            <person name="Ichikawa N."/>
            <person name="Katano-Makiyama Y."/>
            <person name="Hidaka K."/>
        </authorList>
    </citation>
    <scope>NUCLEOTIDE SEQUENCE [LARGE SCALE GENOMIC DNA]</scope>
    <source>
        <strain evidence="10 11">NBRC 104335</strain>
    </source>
</reference>
<dbReference type="PANTHER" id="PTHR43675:SF8">
    <property type="entry name" value="ARSENITE METHYLTRANSFERASE"/>
    <property type="match status" value="1"/>
</dbReference>
<dbReference type="EMBL" id="BAABRI010000022">
    <property type="protein sequence ID" value="GAA5484240.1"/>
    <property type="molecule type" value="Genomic_DNA"/>
</dbReference>
<accession>A0ABP9USM2</accession>
<gene>
    <name evidence="10" type="primary">arsM</name>
    <name evidence="10" type="ORF">Hsar01_03481</name>
</gene>
<dbReference type="InterPro" id="IPR025714">
    <property type="entry name" value="Methyltranfer_dom"/>
</dbReference>
<comment type="catalytic activity">
    <reaction evidence="7">
        <text>arsenic triglutathione + 2 [thioredoxin]-dithiol + 2 S-adenosyl-L-methionine + H2O = dimethylarsinous acid + 2 [thioredoxin]-disulfide + 3 glutathione + 2 S-adenosyl-L-homocysteine + 2 H(+)</text>
        <dbReference type="Rhea" id="RHEA:69464"/>
        <dbReference type="Rhea" id="RHEA-COMP:10698"/>
        <dbReference type="Rhea" id="RHEA-COMP:10700"/>
        <dbReference type="ChEBI" id="CHEBI:15377"/>
        <dbReference type="ChEBI" id="CHEBI:15378"/>
        <dbReference type="ChEBI" id="CHEBI:23808"/>
        <dbReference type="ChEBI" id="CHEBI:29950"/>
        <dbReference type="ChEBI" id="CHEBI:50058"/>
        <dbReference type="ChEBI" id="CHEBI:57856"/>
        <dbReference type="ChEBI" id="CHEBI:57925"/>
        <dbReference type="ChEBI" id="CHEBI:59789"/>
        <dbReference type="ChEBI" id="CHEBI:183640"/>
        <dbReference type="EC" id="2.1.1.137"/>
    </reaction>
</comment>
<dbReference type="CDD" id="cd02440">
    <property type="entry name" value="AdoMet_MTases"/>
    <property type="match status" value="1"/>
</dbReference>
<evidence type="ECO:0000256" key="1">
    <source>
        <dbReference type="ARBA" id="ARBA00022679"/>
    </source>
</evidence>
<organism evidence="10 11">
    <name type="scientific">Haloferula sargassicola</name>
    <dbReference type="NCBI Taxonomy" id="490096"/>
    <lineage>
        <taxon>Bacteria</taxon>
        <taxon>Pseudomonadati</taxon>
        <taxon>Verrucomicrobiota</taxon>
        <taxon>Verrucomicrobiia</taxon>
        <taxon>Verrucomicrobiales</taxon>
        <taxon>Verrucomicrobiaceae</taxon>
        <taxon>Haloferula</taxon>
    </lineage>
</organism>
<dbReference type="PANTHER" id="PTHR43675">
    <property type="entry name" value="ARSENITE METHYLTRANSFERASE"/>
    <property type="match status" value="1"/>
</dbReference>
<evidence type="ECO:0000313" key="11">
    <source>
        <dbReference type="Proteomes" id="UP001476282"/>
    </source>
</evidence>
<dbReference type="InterPro" id="IPR029063">
    <property type="entry name" value="SAM-dependent_MTases_sf"/>
</dbReference>
<dbReference type="EC" id="2.1.1.137" evidence="4"/>
<keyword evidence="11" id="KW-1185">Reference proteome</keyword>
<evidence type="ECO:0000256" key="4">
    <source>
        <dbReference type="ARBA" id="ARBA00034521"/>
    </source>
</evidence>
<evidence type="ECO:0000256" key="3">
    <source>
        <dbReference type="ARBA" id="ARBA00034487"/>
    </source>
</evidence>
<comment type="caution">
    <text evidence="10">The sequence shown here is derived from an EMBL/GenBank/DDBJ whole genome shotgun (WGS) entry which is preliminary data.</text>
</comment>
<dbReference type="Proteomes" id="UP001476282">
    <property type="component" value="Unassembled WGS sequence"/>
</dbReference>
<comment type="similarity">
    <text evidence="3">Belongs to the methyltransferase superfamily. Arsenite methyltransferase family.</text>
</comment>
<sequence>MNREDPQERRKRVSLDYASAVRRPPHSCCGQPPVPKGVVAKLADYDFRDMAGLPAEAVANSFGCGNPLAFSSVAEGQVVLDLGSGAGIDLLLAAKKVGPSGRVIGVDMTEAMISKARENIAEAGLINAEVRQGLIEALPVEDASVDWVISNCVINLSPEKHQVFAEIARVLRPGGHMLVSDIVAEQLPAELSGNARLHSCCLAGAIPENAYLEGLRAAGLVEVEVLDRLVYDQAQIEAFIGHELVDPAACGGDETQLARTWAPRLVGKIASARIRARKPAHSAIAPAVIA</sequence>
<keyword evidence="1" id="KW-0808">Transferase</keyword>
<dbReference type="InterPro" id="IPR026669">
    <property type="entry name" value="Arsenite_MeTrfase-like"/>
</dbReference>
<evidence type="ECO:0000313" key="10">
    <source>
        <dbReference type="EMBL" id="GAA5484240.1"/>
    </source>
</evidence>
<dbReference type="RefSeq" id="WP_353568338.1">
    <property type="nucleotide sequence ID" value="NZ_BAABRI010000022.1"/>
</dbReference>
<dbReference type="Gene3D" id="3.40.50.150">
    <property type="entry name" value="Vaccinia Virus protein VP39"/>
    <property type="match status" value="1"/>
</dbReference>
<evidence type="ECO:0000256" key="7">
    <source>
        <dbReference type="ARBA" id="ARBA00047943"/>
    </source>
</evidence>
<keyword evidence="2" id="KW-0949">S-adenosyl-L-methionine</keyword>
<dbReference type="SUPFAM" id="SSF53335">
    <property type="entry name" value="S-adenosyl-L-methionine-dependent methyltransferases"/>
    <property type="match status" value="1"/>
</dbReference>
<evidence type="ECO:0000259" key="9">
    <source>
        <dbReference type="Pfam" id="PF13847"/>
    </source>
</evidence>
<comment type="catalytic activity">
    <reaction evidence="8">
        <text>arsenic triglutathione + 3 [thioredoxin]-dithiol + 3 S-adenosyl-L-methionine = trimethylarsine + 3 [thioredoxin]-disulfide + 3 glutathione + 3 S-adenosyl-L-homocysteine + 3 H(+)</text>
        <dbReference type="Rhea" id="RHEA:69432"/>
        <dbReference type="Rhea" id="RHEA-COMP:10698"/>
        <dbReference type="Rhea" id="RHEA-COMP:10700"/>
        <dbReference type="ChEBI" id="CHEBI:15378"/>
        <dbReference type="ChEBI" id="CHEBI:27130"/>
        <dbReference type="ChEBI" id="CHEBI:29950"/>
        <dbReference type="ChEBI" id="CHEBI:50058"/>
        <dbReference type="ChEBI" id="CHEBI:57856"/>
        <dbReference type="ChEBI" id="CHEBI:57925"/>
        <dbReference type="ChEBI" id="CHEBI:59789"/>
        <dbReference type="ChEBI" id="CHEBI:183640"/>
        <dbReference type="EC" id="2.1.1.137"/>
    </reaction>
</comment>
<name>A0ABP9USM2_9BACT</name>
<dbReference type="Pfam" id="PF13847">
    <property type="entry name" value="Methyltransf_31"/>
    <property type="match status" value="1"/>
</dbReference>
<dbReference type="NCBIfam" id="NF008823">
    <property type="entry name" value="PRK11873.1"/>
    <property type="match status" value="1"/>
</dbReference>
<feature type="domain" description="Methyltransferase" evidence="9">
    <location>
        <begin position="76"/>
        <end position="217"/>
    </location>
</feature>
<comment type="catalytic activity">
    <reaction evidence="6">
        <text>arsenic triglutathione + [thioredoxin]-dithiol + S-adenosyl-L-methionine + 2 H2O = methylarsonous acid + [thioredoxin]-disulfide + 3 glutathione + S-adenosyl-L-homocysteine + H(+)</text>
        <dbReference type="Rhea" id="RHEA:69460"/>
        <dbReference type="Rhea" id="RHEA-COMP:10698"/>
        <dbReference type="Rhea" id="RHEA-COMP:10700"/>
        <dbReference type="ChEBI" id="CHEBI:15377"/>
        <dbReference type="ChEBI" id="CHEBI:15378"/>
        <dbReference type="ChEBI" id="CHEBI:17826"/>
        <dbReference type="ChEBI" id="CHEBI:29950"/>
        <dbReference type="ChEBI" id="CHEBI:50058"/>
        <dbReference type="ChEBI" id="CHEBI:57856"/>
        <dbReference type="ChEBI" id="CHEBI:57925"/>
        <dbReference type="ChEBI" id="CHEBI:59789"/>
        <dbReference type="ChEBI" id="CHEBI:183640"/>
        <dbReference type="EC" id="2.1.1.137"/>
    </reaction>
</comment>